<evidence type="ECO:0000313" key="2">
    <source>
        <dbReference type="Proteomes" id="UP000053989"/>
    </source>
</evidence>
<name>A0A0C2ZXH2_9AGAM</name>
<dbReference type="Proteomes" id="UP000053989">
    <property type="component" value="Unassembled WGS sequence"/>
</dbReference>
<dbReference type="HOGENOM" id="CLU_084958_0_0_1"/>
<dbReference type="AlphaFoldDB" id="A0A0C2ZXH2"/>
<feature type="non-terminal residue" evidence="1">
    <location>
        <position position="211"/>
    </location>
</feature>
<dbReference type="OrthoDB" id="2986975at2759"/>
<accession>A0A0C2ZXH2</accession>
<evidence type="ECO:0000313" key="1">
    <source>
        <dbReference type="EMBL" id="KIM66138.1"/>
    </source>
</evidence>
<reference evidence="2" key="2">
    <citation type="submission" date="2015-01" db="EMBL/GenBank/DDBJ databases">
        <title>Evolutionary Origins and Diversification of the Mycorrhizal Mutualists.</title>
        <authorList>
            <consortium name="DOE Joint Genome Institute"/>
            <consortium name="Mycorrhizal Genomics Consortium"/>
            <person name="Kohler A."/>
            <person name="Kuo A."/>
            <person name="Nagy L.G."/>
            <person name="Floudas D."/>
            <person name="Copeland A."/>
            <person name="Barry K.W."/>
            <person name="Cichocki N."/>
            <person name="Veneault-Fourrey C."/>
            <person name="LaButti K."/>
            <person name="Lindquist E.A."/>
            <person name="Lipzen A."/>
            <person name="Lundell T."/>
            <person name="Morin E."/>
            <person name="Murat C."/>
            <person name="Riley R."/>
            <person name="Ohm R."/>
            <person name="Sun H."/>
            <person name="Tunlid A."/>
            <person name="Henrissat B."/>
            <person name="Grigoriev I.V."/>
            <person name="Hibbett D.S."/>
            <person name="Martin F."/>
        </authorList>
    </citation>
    <scope>NUCLEOTIDE SEQUENCE [LARGE SCALE GENOMIC DNA]</scope>
    <source>
        <strain evidence="2">Foug A</strain>
    </source>
</reference>
<reference evidence="1 2" key="1">
    <citation type="submission" date="2014-04" db="EMBL/GenBank/DDBJ databases">
        <authorList>
            <consortium name="DOE Joint Genome Institute"/>
            <person name="Kuo A."/>
            <person name="Kohler A."/>
            <person name="Nagy L.G."/>
            <person name="Floudas D."/>
            <person name="Copeland A."/>
            <person name="Barry K.W."/>
            <person name="Cichocki N."/>
            <person name="Veneault-Fourrey C."/>
            <person name="LaButti K."/>
            <person name="Lindquist E.A."/>
            <person name="Lipzen A."/>
            <person name="Lundell T."/>
            <person name="Morin E."/>
            <person name="Murat C."/>
            <person name="Sun H."/>
            <person name="Tunlid A."/>
            <person name="Henrissat B."/>
            <person name="Grigoriev I.V."/>
            <person name="Hibbett D.S."/>
            <person name="Martin F."/>
            <person name="Nordberg H.P."/>
            <person name="Cantor M.N."/>
            <person name="Hua S.X."/>
        </authorList>
    </citation>
    <scope>NUCLEOTIDE SEQUENCE [LARGE SCALE GENOMIC DNA]</scope>
    <source>
        <strain evidence="1 2">Foug A</strain>
    </source>
</reference>
<proteinExistence type="predicted"/>
<dbReference type="EMBL" id="KN822018">
    <property type="protein sequence ID" value="KIM66138.1"/>
    <property type="molecule type" value="Genomic_DNA"/>
</dbReference>
<dbReference type="STRING" id="1036808.A0A0C2ZXH2"/>
<sequence length="211" mass="24266">DSASSKLGRATYEEFNTVVVLKEQMRVTDEVWHDFLWHLRYGHVQEYHTEMLRTLLITRHDTQTDLSTEPWNDSSLVTPRHAVQRLWNEAALKKHAQESQKFIFQCHAKDRIKGQPLTLAERYAAAIRGSGQGQQRRQKQDLPDAIEIAIGMKVMVTQNVQTDLNIMNRAHGTIVDIILSPEEPVVSQLHTTIKLQHVPLYVLVKLSQTRA</sequence>
<feature type="non-terminal residue" evidence="1">
    <location>
        <position position="1"/>
    </location>
</feature>
<keyword evidence="2" id="KW-1185">Reference proteome</keyword>
<organism evidence="1 2">
    <name type="scientific">Scleroderma citrinum Foug A</name>
    <dbReference type="NCBI Taxonomy" id="1036808"/>
    <lineage>
        <taxon>Eukaryota</taxon>
        <taxon>Fungi</taxon>
        <taxon>Dikarya</taxon>
        <taxon>Basidiomycota</taxon>
        <taxon>Agaricomycotina</taxon>
        <taxon>Agaricomycetes</taxon>
        <taxon>Agaricomycetidae</taxon>
        <taxon>Boletales</taxon>
        <taxon>Sclerodermatineae</taxon>
        <taxon>Sclerodermataceae</taxon>
        <taxon>Scleroderma</taxon>
    </lineage>
</organism>
<protein>
    <submittedName>
        <fullName evidence="1">Uncharacterized protein</fullName>
    </submittedName>
</protein>
<dbReference type="InParanoid" id="A0A0C2ZXH2"/>
<gene>
    <name evidence="1" type="ORF">SCLCIDRAFT_84935</name>
</gene>